<dbReference type="AlphaFoldDB" id="A0A8H3PGV6"/>
<proteinExistence type="predicted"/>
<sequence length="530" mass="59377">MAELGLIAAVVQVADVGIRLSVKLYTLGQTVASADESIAFISKDISHICSILKPLGNSLEKDREAQLYSHDAINTANTIVKECLEIFHEMDGALLKKISRIGLDGNSSRLAVVALERLKWPFLRPKIMLLWSNLDKLKSSLHLTLNVFIYARLVVEQIEDPSAVNDQRSVIDHLLRTTAEQSRKYESLKAAMDGNDNLDIAGNCSNVYIPATPSLASAMIPTKMPNNNKTNTLLEAPEVDPATARLENYCTLNQHLMTEVEAEEYNIGHDLRRRIRDDVIHTHKRETRLLREKKENDRKWNKGREVRLELKAASFQDGGPQNLYSNPSHLSREVKIQDYARDFEWPLENTRMATMDAIENFINNREDPWNHFHLVSEAPMVEKPRAVVETGWLPFWLSGASRLVFRRFLPLNPLRPLIQNDHMPQLAFLRSGTSMLATDKSHVVETIPSSQDLAALTDSSDTETFVSANSVIGEVALDPRPLCLVEGENDGPRVVPGDQVYADPAGKDGGRLGVANLYPSLHALLETWVT</sequence>
<keyword evidence="2" id="KW-1185">Reference proteome</keyword>
<dbReference type="GO" id="GO:0006355">
    <property type="term" value="P:regulation of DNA-templated transcription"/>
    <property type="evidence" value="ECO:0007669"/>
    <property type="project" value="InterPro"/>
</dbReference>
<name>A0A8H3PGV6_9LECA</name>
<gene>
    <name evidence="1" type="ORF">ALECFALPRED_008536</name>
</gene>
<reference evidence="1" key="1">
    <citation type="submission" date="2021-03" db="EMBL/GenBank/DDBJ databases">
        <authorList>
            <person name="Tagirdzhanova G."/>
        </authorList>
    </citation>
    <scope>NUCLEOTIDE SEQUENCE</scope>
</reference>
<dbReference type="OrthoDB" id="5431013at2759"/>
<evidence type="ECO:0008006" key="3">
    <source>
        <dbReference type="Google" id="ProtNLM"/>
    </source>
</evidence>
<dbReference type="Proteomes" id="UP000664203">
    <property type="component" value="Unassembled WGS sequence"/>
</dbReference>
<evidence type="ECO:0000313" key="2">
    <source>
        <dbReference type="Proteomes" id="UP000664203"/>
    </source>
</evidence>
<dbReference type="PANTHER" id="PTHR36167">
    <property type="entry name" value="C2H2 FINGER DOMAIN TRANSCRIPTION FACTOR (EUROFUNG)-RELATED"/>
    <property type="match status" value="1"/>
</dbReference>
<dbReference type="InterPro" id="IPR039327">
    <property type="entry name" value="CON7-like"/>
</dbReference>
<dbReference type="EMBL" id="CAJPDR010000599">
    <property type="protein sequence ID" value="CAF9940383.1"/>
    <property type="molecule type" value="Genomic_DNA"/>
</dbReference>
<accession>A0A8H3PGV6</accession>
<comment type="caution">
    <text evidence="1">The sequence shown here is derived from an EMBL/GenBank/DDBJ whole genome shotgun (WGS) entry which is preliminary data.</text>
</comment>
<dbReference type="PANTHER" id="PTHR36167:SF4">
    <property type="entry name" value="FUNGAL N-TERMINAL DOMAIN-CONTAINING PROTEIN"/>
    <property type="match status" value="1"/>
</dbReference>
<organism evidence="1 2">
    <name type="scientific">Alectoria fallacina</name>
    <dbReference type="NCBI Taxonomy" id="1903189"/>
    <lineage>
        <taxon>Eukaryota</taxon>
        <taxon>Fungi</taxon>
        <taxon>Dikarya</taxon>
        <taxon>Ascomycota</taxon>
        <taxon>Pezizomycotina</taxon>
        <taxon>Lecanoromycetes</taxon>
        <taxon>OSLEUM clade</taxon>
        <taxon>Lecanoromycetidae</taxon>
        <taxon>Lecanorales</taxon>
        <taxon>Lecanorineae</taxon>
        <taxon>Parmeliaceae</taxon>
        <taxon>Alectoria</taxon>
    </lineage>
</organism>
<evidence type="ECO:0000313" key="1">
    <source>
        <dbReference type="EMBL" id="CAF9940383.1"/>
    </source>
</evidence>
<protein>
    <recommendedName>
        <fullName evidence="3">Fungal N-terminal domain-containing protein</fullName>
    </recommendedName>
</protein>